<organism evidence="1 2">
    <name type="scientific">Endozoicomonas numazuensis</name>
    <dbReference type="NCBI Taxonomy" id="1137799"/>
    <lineage>
        <taxon>Bacteria</taxon>
        <taxon>Pseudomonadati</taxon>
        <taxon>Pseudomonadota</taxon>
        <taxon>Gammaproteobacteria</taxon>
        <taxon>Oceanospirillales</taxon>
        <taxon>Endozoicomonadaceae</taxon>
        <taxon>Endozoicomonas</taxon>
    </lineage>
</organism>
<sequence length="104" mass="11636">MLNQLPSRGLNPDVVFEILAVLPPEHLSAVLKNYMHGEHKAWFQEQFLSTQLYPLGQGIDASYPWTALLQTVGFRVAVPKPISVVLISIFTMTPGSLSLCRRIM</sequence>
<protein>
    <submittedName>
        <fullName evidence="1">Uncharacterized protein</fullName>
    </submittedName>
</protein>
<accession>A0A081N6F7</accession>
<evidence type="ECO:0000313" key="2">
    <source>
        <dbReference type="Proteomes" id="UP000028073"/>
    </source>
</evidence>
<name>A0A081N6F7_9GAMM</name>
<dbReference type="AlphaFoldDB" id="A0A081N6F7"/>
<dbReference type="EMBL" id="JOKH01000008">
    <property type="protein sequence ID" value="KEQ14030.1"/>
    <property type="molecule type" value="Genomic_DNA"/>
</dbReference>
<dbReference type="STRING" id="1137799.GZ78_25665"/>
<gene>
    <name evidence="1" type="ORF">GZ78_25665</name>
</gene>
<keyword evidence="2" id="KW-1185">Reference proteome</keyword>
<evidence type="ECO:0000313" key="1">
    <source>
        <dbReference type="EMBL" id="KEQ14030.1"/>
    </source>
</evidence>
<comment type="caution">
    <text evidence="1">The sequence shown here is derived from an EMBL/GenBank/DDBJ whole genome shotgun (WGS) entry which is preliminary data.</text>
</comment>
<dbReference type="RefSeq" id="WP_034841817.1">
    <property type="nucleotide sequence ID" value="NZ_JOKH01000008.1"/>
</dbReference>
<dbReference type="Proteomes" id="UP000028073">
    <property type="component" value="Unassembled WGS sequence"/>
</dbReference>
<proteinExistence type="predicted"/>
<reference evidence="1 2" key="1">
    <citation type="submission" date="2014-06" db="EMBL/GenBank/DDBJ databases">
        <title>Whole Genome Sequences of Three Symbiotic Endozoicomonas Bacteria.</title>
        <authorList>
            <person name="Neave M.J."/>
            <person name="Apprill A."/>
            <person name="Voolstra C.R."/>
        </authorList>
    </citation>
    <scope>NUCLEOTIDE SEQUENCE [LARGE SCALE GENOMIC DNA]</scope>
    <source>
        <strain evidence="1 2">DSM 25634</strain>
    </source>
</reference>